<keyword evidence="4 5" id="KW-0472">Membrane</keyword>
<comment type="subcellular location">
    <subcellularLocation>
        <location evidence="1">Membrane</location>
        <topology evidence="1">Multi-pass membrane protein</topology>
    </subcellularLocation>
</comment>
<evidence type="ECO:0000313" key="7">
    <source>
        <dbReference type="Proteomes" id="UP000724149"/>
    </source>
</evidence>
<evidence type="ECO:0000256" key="4">
    <source>
        <dbReference type="ARBA" id="ARBA00023136"/>
    </source>
</evidence>
<evidence type="ECO:0000256" key="3">
    <source>
        <dbReference type="ARBA" id="ARBA00022989"/>
    </source>
</evidence>
<feature type="transmembrane region" description="Helical" evidence="5">
    <location>
        <begin position="62"/>
        <end position="79"/>
    </location>
</feature>
<dbReference type="RefSeq" id="WP_204720961.1">
    <property type="nucleotide sequence ID" value="NZ_JACSNR010000006.1"/>
</dbReference>
<organism evidence="6 7">
    <name type="scientific">Hydrogenoanaerobacterium saccharovorans</name>
    <dbReference type="NCBI Taxonomy" id="474960"/>
    <lineage>
        <taxon>Bacteria</taxon>
        <taxon>Bacillati</taxon>
        <taxon>Bacillota</taxon>
        <taxon>Clostridia</taxon>
        <taxon>Eubacteriales</taxon>
        <taxon>Oscillospiraceae</taxon>
        <taxon>Hydrogenoanaerobacterium</taxon>
    </lineage>
</organism>
<evidence type="ECO:0000256" key="2">
    <source>
        <dbReference type="ARBA" id="ARBA00022692"/>
    </source>
</evidence>
<evidence type="ECO:0000256" key="1">
    <source>
        <dbReference type="ARBA" id="ARBA00004141"/>
    </source>
</evidence>
<feature type="transmembrane region" description="Helical" evidence="5">
    <location>
        <begin position="206"/>
        <end position="226"/>
    </location>
</feature>
<sequence>MINIILQSALFGLALTFGVYLLMSALNRRTGSPLLNPVLLTIIAIVAVLLVFDIPLQDYLNGANIITMMLTPTTALLAYSIYKQLPLLKKYFLPIVLGCLAGSAASMTSVYLLCRLMGLSDTLTYTMIPKSVTTPIAMELSAQLGGIPSVTVAVVVLTGIFGNILAPILIKVLRIKNRIAAGVGIGCCSHAGGTSKAMEIGDVEGAMSGVSIGIAGIITVVLAMFVPH</sequence>
<dbReference type="EMBL" id="JACSNR010000006">
    <property type="protein sequence ID" value="MBM6923526.1"/>
    <property type="molecule type" value="Genomic_DNA"/>
</dbReference>
<accession>A0ABS2GN59</accession>
<evidence type="ECO:0000256" key="5">
    <source>
        <dbReference type="SAM" id="Phobius"/>
    </source>
</evidence>
<keyword evidence="2 5" id="KW-0812">Transmembrane</keyword>
<feature type="transmembrane region" description="Helical" evidence="5">
    <location>
        <begin position="38"/>
        <end position="56"/>
    </location>
</feature>
<keyword evidence="7" id="KW-1185">Reference proteome</keyword>
<dbReference type="PANTHER" id="PTHR30249:SF0">
    <property type="entry name" value="PLASTIDAL GLYCOLATE_GLYCERATE TRANSLOCATOR 1, CHLOROPLASTIC"/>
    <property type="match status" value="1"/>
</dbReference>
<gene>
    <name evidence="6" type="ORF">H9X81_07465</name>
</gene>
<dbReference type="PANTHER" id="PTHR30249">
    <property type="entry name" value="PUTATIVE SEROTONIN TRANSPORTER"/>
    <property type="match status" value="1"/>
</dbReference>
<comment type="caution">
    <text evidence="6">The sequence shown here is derived from an EMBL/GenBank/DDBJ whole genome shotgun (WGS) entry which is preliminary data.</text>
</comment>
<evidence type="ECO:0000313" key="6">
    <source>
        <dbReference type="EMBL" id="MBM6923526.1"/>
    </source>
</evidence>
<feature type="transmembrane region" description="Helical" evidence="5">
    <location>
        <begin position="6"/>
        <end position="26"/>
    </location>
</feature>
<keyword evidence="3 5" id="KW-1133">Transmembrane helix</keyword>
<name>A0ABS2GN59_9FIRM</name>
<dbReference type="Proteomes" id="UP000724149">
    <property type="component" value="Unassembled WGS sequence"/>
</dbReference>
<feature type="transmembrane region" description="Helical" evidence="5">
    <location>
        <begin position="147"/>
        <end position="170"/>
    </location>
</feature>
<reference evidence="6 7" key="1">
    <citation type="journal article" date="2021" name="Sci. Rep.">
        <title>The distribution of antibiotic resistance genes in chicken gut microbiota commensals.</title>
        <authorList>
            <person name="Juricova H."/>
            <person name="Matiasovicova J."/>
            <person name="Kubasova T."/>
            <person name="Cejkova D."/>
            <person name="Rychlik I."/>
        </authorList>
    </citation>
    <scope>NUCLEOTIDE SEQUENCE [LARGE SCALE GENOMIC DNA]</scope>
    <source>
        <strain evidence="6 7">An564</strain>
    </source>
</reference>
<dbReference type="InterPro" id="IPR007300">
    <property type="entry name" value="CidB/LrgB"/>
</dbReference>
<protein>
    <submittedName>
        <fullName evidence="6">LrgB family protein</fullName>
    </submittedName>
</protein>
<proteinExistence type="predicted"/>
<feature type="transmembrane region" description="Helical" evidence="5">
    <location>
        <begin position="91"/>
        <end position="113"/>
    </location>
</feature>
<dbReference type="Pfam" id="PF04172">
    <property type="entry name" value="LrgB"/>
    <property type="match status" value="1"/>
</dbReference>